<keyword evidence="3" id="KW-1133">Transmembrane helix</keyword>
<dbReference type="PANTHER" id="PTHR33222:SF2">
    <property type="entry name" value="PROTEIN CURVATURE THYLAKOID 1D, CHLOROPLASTIC"/>
    <property type="match status" value="1"/>
</dbReference>
<feature type="transmembrane region" description="Helical" evidence="3">
    <location>
        <begin position="223"/>
        <end position="244"/>
    </location>
</feature>
<dbReference type="InterPro" id="IPR033344">
    <property type="entry name" value="CURT1"/>
</dbReference>
<name>A0A6J1JR19_CUCMA</name>
<evidence type="ECO:0000313" key="5">
    <source>
        <dbReference type="Proteomes" id="UP000504608"/>
    </source>
</evidence>
<dbReference type="GO" id="GO:0009535">
    <property type="term" value="C:chloroplast thylakoid membrane"/>
    <property type="evidence" value="ECO:0007669"/>
    <property type="project" value="TreeGrafter"/>
</dbReference>
<reference evidence="6" key="1">
    <citation type="submission" date="2025-08" db="UniProtKB">
        <authorList>
            <consortium name="RefSeq"/>
        </authorList>
    </citation>
    <scope>IDENTIFICATION</scope>
    <source>
        <tissue evidence="6">Young leaves</tissue>
    </source>
</reference>
<dbReference type="AlphaFoldDB" id="A0A6J1JR19"/>
<evidence type="ECO:0000256" key="3">
    <source>
        <dbReference type="SAM" id="Phobius"/>
    </source>
</evidence>
<comment type="subcellular location">
    <subcellularLocation>
        <location evidence="1">Membrane</location>
        <topology evidence="1">Multi-pass membrane protein</topology>
    </subcellularLocation>
</comment>
<dbReference type="InterPro" id="IPR025564">
    <property type="entry name" value="CAAD_dom"/>
</dbReference>
<dbReference type="OrthoDB" id="2014299at2759"/>
<sequence>MAMELCACRPISDLPVSSPLLARNQLLRPKHALPLKMPIASRLTRGIHFRYRHFSVSLPRAAASDDSYGSSPYITEERDSAAVSEDSSPASSVAVEDSSPASSVAVEDAPPASVAVEDSPPASSVAEENLPSENLSSDEIVTPEVPKEEPVEDAPVVAVEDSLSASSASVGDSSSAENVAYNETSTDEEPKEEPKEKPVEVAQEWTLDSLNDLKLESVDKYSLALYGGGAFFGLWLVSTVVGAFDSIPLVPKLLEIVGLGYTVWFAARFLLFKESRDELAAKIDEIKEQVIG</sequence>
<keyword evidence="5" id="KW-1185">Reference proteome</keyword>
<proteinExistence type="predicted"/>
<evidence type="ECO:0000256" key="2">
    <source>
        <dbReference type="SAM" id="MobiDB-lite"/>
    </source>
</evidence>
<feature type="region of interest" description="Disordered" evidence="2">
    <location>
        <begin position="62"/>
        <end position="198"/>
    </location>
</feature>
<accession>A0A6J1JR19</accession>
<dbReference type="KEGG" id="cmax:111487564"/>
<evidence type="ECO:0000256" key="1">
    <source>
        <dbReference type="ARBA" id="ARBA00004141"/>
    </source>
</evidence>
<feature type="domain" description="Cyanobacterial aminoacyl-tRNA synthetase CAAD" evidence="4">
    <location>
        <begin position="217"/>
        <end position="292"/>
    </location>
</feature>
<dbReference type="RefSeq" id="XP_022990785.1">
    <property type="nucleotide sequence ID" value="XM_023135017.1"/>
</dbReference>
<feature type="transmembrane region" description="Helical" evidence="3">
    <location>
        <begin position="256"/>
        <end position="272"/>
    </location>
</feature>
<evidence type="ECO:0000313" key="6">
    <source>
        <dbReference type="RefSeq" id="XP_022990785.1"/>
    </source>
</evidence>
<gene>
    <name evidence="6" type="primary">LOC111487564</name>
</gene>
<keyword evidence="3" id="KW-0812">Transmembrane</keyword>
<protein>
    <submittedName>
        <fullName evidence="6">Protein CURVATURE THYLAKOID 1A, chloroplastic-like isoform X1</fullName>
    </submittedName>
</protein>
<keyword evidence="3" id="KW-0472">Membrane</keyword>
<dbReference type="Pfam" id="PF14159">
    <property type="entry name" value="CAAD"/>
    <property type="match status" value="1"/>
</dbReference>
<evidence type="ECO:0000259" key="4">
    <source>
        <dbReference type="Pfam" id="PF14159"/>
    </source>
</evidence>
<organism evidence="5 6">
    <name type="scientific">Cucurbita maxima</name>
    <name type="common">Pumpkin</name>
    <name type="synonym">Winter squash</name>
    <dbReference type="NCBI Taxonomy" id="3661"/>
    <lineage>
        <taxon>Eukaryota</taxon>
        <taxon>Viridiplantae</taxon>
        <taxon>Streptophyta</taxon>
        <taxon>Embryophyta</taxon>
        <taxon>Tracheophyta</taxon>
        <taxon>Spermatophyta</taxon>
        <taxon>Magnoliopsida</taxon>
        <taxon>eudicotyledons</taxon>
        <taxon>Gunneridae</taxon>
        <taxon>Pentapetalae</taxon>
        <taxon>rosids</taxon>
        <taxon>fabids</taxon>
        <taxon>Cucurbitales</taxon>
        <taxon>Cucurbitaceae</taxon>
        <taxon>Cucurbiteae</taxon>
        <taxon>Cucurbita</taxon>
    </lineage>
</organism>
<dbReference type="GeneID" id="111487564"/>
<dbReference type="Proteomes" id="UP000504608">
    <property type="component" value="Unplaced"/>
</dbReference>
<feature type="compositionally biased region" description="Low complexity" evidence="2">
    <location>
        <begin position="153"/>
        <end position="177"/>
    </location>
</feature>
<dbReference type="PANTHER" id="PTHR33222">
    <property type="match status" value="1"/>
</dbReference>